<dbReference type="PROSITE" id="PS50835">
    <property type="entry name" value="IG_LIKE"/>
    <property type="match status" value="1"/>
</dbReference>
<dbReference type="InterPro" id="IPR013106">
    <property type="entry name" value="Ig_V-set"/>
</dbReference>
<dbReference type="InterPro" id="IPR007110">
    <property type="entry name" value="Ig-like_dom"/>
</dbReference>
<dbReference type="SUPFAM" id="SSF48726">
    <property type="entry name" value="Immunoglobulin"/>
    <property type="match status" value="1"/>
</dbReference>
<accession>A0A6J8CH22</accession>
<evidence type="ECO:0000313" key="2">
    <source>
        <dbReference type="EMBL" id="CAC5395405.1"/>
    </source>
</evidence>
<dbReference type="EMBL" id="CACVKT020005505">
    <property type="protein sequence ID" value="CAC5395405.1"/>
    <property type="molecule type" value="Genomic_DNA"/>
</dbReference>
<dbReference type="AlphaFoldDB" id="A0A6J8CH22"/>
<reference evidence="2 3" key="1">
    <citation type="submission" date="2020-06" db="EMBL/GenBank/DDBJ databases">
        <authorList>
            <person name="Li R."/>
            <person name="Bekaert M."/>
        </authorList>
    </citation>
    <scope>NUCLEOTIDE SEQUENCE [LARGE SCALE GENOMIC DNA]</scope>
    <source>
        <strain evidence="3">wild</strain>
    </source>
</reference>
<dbReference type="InterPro" id="IPR036179">
    <property type="entry name" value="Ig-like_dom_sf"/>
</dbReference>
<dbReference type="Proteomes" id="UP000507470">
    <property type="component" value="Unassembled WGS sequence"/>
</dbReference>
<gene>
    <name evidence="2" type="ORF">MCOR_30080</name>
</gene>
<evidence type="ECO:0000259" key="1">
    <source>
        <dbReference type="PROSITE" id="PS50835"/>
    </source>
</evidence>
<proteinExistence type="predicted"/>
<sequence length="153" mass="17278">MIRFYLHVRITKTHNHSLTAQCNVFAAIVTERLEIVGCCLTQTSKEYFHSLGDTVTLLCTLQKETNPITWGFQFNTTFIIQYSTNNQVNPNLEGISGRLSIVGNYDLQISTIEKNDEGTYKCGTNINGQLRQHFATLSIVSKYISLNVPKKAK</sequence>
<dbReference type="Gene3D" id="2.60.40.10">
    <property type="entry name" value="Immunoglobulins"/>
    <property type="match status" value="1"/>
</dbReference>
<dbReference type="SMART" id="SM00409">
    <property type="entry name" value="IG"/>
    <property type="match status" value="1"/>
</dbReference>
<dbReference type="InterPro" id="IPR013783">
    <property type="entry name" value="Ig-like_fold"/>
</dbReference>
<keyword evidence="3" id="KW-1185">Reference proteome</keyword>
<feature type="domain" description="Ig-like" evidence="1">
    <location>
        <begin position="52"/>
        <end position="138"/>
    </location>
</feature>
<evidence type="ECO:0000313" key="3">
    <source>
        <dbReference type="Proteomes" id="UP000507470"/>
    </source>
</evidence>
<dbReference type="Pfam" id="PF07686">
    <property type="entry name" value="V-set"/>
    <property type="match status" value="1"/>
</dbReference>
<protein>
    <recommendedName>
        <fullName evidence="1">Ig-like domain-containing protein</fullName>
    </recommendedName>
</protein>
<dbReference type="InterPro" id="IPR003599">
    <property type="entry name" value="Ig_sub"/>
</dbReference>
<organism evidence="2 3">
    <name type="scientific">Mytilus coruscus</name>
    <name type="common">Sea mussel</name>
    <dbReference type="NCBI Taxonomy" id="42192"/>
    <lineage>
        <taxon>Eukaryota</taxon>
        <taxon>Metazoa</taxon>
        <taxon>Spiralia</taxon>
        <taxon>Lophotrochozoa</taxon>
        <taxon>Mollusca</taxon>
        <taxon>Bivalvia</taxon>
        <taxon>Autobranchia</taxon>
        <taxon>Pteriomorphia</taxon>
        <taxon>Mytilida</taxon>
        <taxon>Mytiloidea</taxon>
        <taxon>Mytilidae</taxon>
        <taxon>Mytilinae</taxon>
        <taxon>Mytilus</taxon>
    </lineage>
</organism>
<name>A0A6J8CH22_MYTCO</name>